<name>A0A438D045_VITVI</name>
<evidence type="ECO:0000313" key="3">
    <source>
        <dbReference type="Proteomes" id="UP000288805"/>
    </source>
</evidence>
<dbReference type="AlphaFoldDB" id="A0A438D045"/>
<reference evidence="2 3" key="1">
    <citation type="journal article" date="2018" name="PLoS Genet.">
        <title>Population sequencing reveals clonal diversity and ancestral inbreeding in the grapevine cultivar Chardonnay.</title>
        <authorList>
            <person name="Roach M.J."/>
            <person name="Johnson D.L."/>
            <person name="Bohlmann J."/>
            <person name="van Vuuren H.J."/>
            <person name="Jones S.J."/>
            <person name="Pretorius I.S."/>
            <person name="Schmidt S.A."/>
            <person name="Borneman A.R."/>
        </authorList>
    </citation>
    <scope>NUCLEOTIDE SEQUENCE [LARGE SCALE GENOMIC DNA]</scope>
    <source>
        <strain evidence="3">cv. Chardonnay</strain>
        <tissue evidence="2">Leaf</tissue>
    </source>
</reference>
<dbReference type="Pfam" id="PF14111">
    <property type="entry name" value="DUF4283"/>
    <property type="match status" value="1"/>
</dbReference>
<dbReference type="EMBL" id="QGNW01001877">
    <property type="protein sequence ID" value="RVW28817.1"/>
    <property type="molecule type" value="Genomic_DNA"/>
</dbReference>
<organism evidence="2 3">
    <name type="scientific">Vitis vinifera</name>
    <name type="common">Grape</name>
    <dbReference type="NCBI Taxonomy" id="29760"/>
    <lineage>
        <taxon>Eukaryota</taxon>
        <taxon>Viridiplantae</taxon>
        <taxon>Streptophyta</taxon>
        <taxon>Embryophyta</taxon>
        <taxon>Tracheophyta</taxon>
        <taxon>Spermatophyta</taxon>
        <taxon>Magnoliopsida</taxon>
        <taxon>eudicotyledons</taxon>
        <taxon>Gunneridae</taxon>
        <taxon>Pentapetalae</taxon>
        <taxon>rosids</taxon>
        <taxon>Vitales</taxon>
        <taxon>Vitaceae</taxon>
        <taxon>Viteae</taxon>
        <taxon>Vitis</taxon>
    </lineage>
</organism>
<evidence type="ECO:0000259" key="1">
    <source>
        <dbReference type="Pfam" id="PF14111"/>
    </source>
</evidence>
<feature type="domain" description="DUF4283" evidence="1">
    <location>
        <begin position="69"/>
        <end position="133"/>
    </location>
</feature>
<proteinExistence type="predicted"/>
<gene>
    <name evidence="2" type="ORF">CK203_096923</name>
</gene>
<evidence type="ECO:0000313" key="2">
    <source>
        <dbReference type="EMBL" id="RVW28817.1"/>
    </source>
</evidence>
<dbReference type="Proteomes" id="UP000288805">
    <property type="component" value="Unassembled WGS sequence"/>
</dbReference>
<comment type="caution">
    <text evidence="2">The sequence shown here is derived from an EMBL/GenBank/DDBJ whole genome shotgun (WGS) entry which is preliminary data.</text>
</comment>
<accession>A0A438D045</accession>
<dbReference type="InterPro" id="IPR025558">
    <property type="entry name" value="DUF4283"/>
</dbReference>
<sequence>METCCRDEVLARWHKSWEEGGWKFKLEQRIVPSSEVEGVVSPLEVKNLPKEGTIVGSFVEVVKKDQWVLPDFSWLRNFVTSLRSLKGRMKISGFRGALLLFDFEDCSEAERVLVRGARRFKENFLYLIRWHLEQALWSGGKGGCGGWFMCQRRVGKERQPAHLTSGVVLQTFGRDPQIGEDAAVSWPKAAEEGEDQERSEWSIAGEGRVCLVGPDVAGGGVSSVETEETEFRSCAEDEVEGKLHYKRCVLAWHSLMKPSRRRQIGFLALLA</sequence>
<protein>
    <recommendedName>
        <fullName evidence="1">DUF4283 domain-containing protein</fullName>
    </recommendedName>
</protein>